<evidence type="ECO:0000256" key="4">
    <source>
        <dbReference type="SAM" id="MobiDB-lite"/>
    </source>
</evidence>
<dbReference type="Proteomes" id="UP000287651">
    <property type="component" value="Unassembled WGS sequence"/>
</dbReference>
<name>A0A427B9E7_ENSVE</name>
<dbReference type="SMART" id="SM00336">
    <property type="entry name" value="BBOX"/>
    <property type="match status" value="1"/>
</dbReference>
<comment type="caution">
    <text evidence="6">The sequence shown here is derived from an EMBL/GenBank/DDBJ whole genome shotgun (WGS) entry which is preliminary data.</text>
</comment>
<dbReference type="CDD" id="cd19821">
    <property type="entry name" value="Bbox1_BBX-like"/>
    <property type="match status" value="1"/>
</dbReference>
<dbReference type="EMBL" id="AMZH03000175">
    <property type="protein sequence ID" value="RRT85119.1"/>
    <property type="molecule type" value="Genomic_DNA"/>
</dbReference>
<dbReference type="GO" id="GO:0008270">
    <property type="term" value="F:zinc ion binding"/>
    <property type="evidence" value="ECO:0007669"/>
    <property type="project" value="UniProtKB-KW"/>
</dbReference>
<accession>A0A427B9E7</accession>
<protein>
    <recommendedName>
        <fullName evidence="5">B box-type domain-containing protein</fullName>
    </recommendedName>
</protein>
<keyword evidence="2" id="KW-0863">Zinc-finger</keyword>
<feature type="compositionally biased region" description="Acidic residues" evidence="4">
    <location>
        <begin position="177"/>
        <end position="203"/>
    </location>
</feature>
<gene>
    <name evidence="6" type="ORF">B296_00004621</name>
</gene>
<evidence type="ECO:0000259" key="5">
    <source>
        <dbReference type="SMART" id="SM00336"/>
    </source>
</evidence>
<keyword evidence="1" id="KW-0479">Metal-binding</keyword>
<dbReference type="PANTHER" id="PTHR31717">
    <property type="entry name" value="ZINC FINGER PROTEIN CONSTANS-LIKE 10"/>
    <property type="match status" value="1"/>
</dbReference>
<evidence type="ECO:0000256" key="2">
    <source>
        <dbReference type="ARBA" id="ARBA00022771"/>
    </source>
</evidence>
<proteinExistence type="predicted"/>
<reference evidence="6 7" key="1">
    <citation type="journal article" date="2014" name="Agronomy (Basel)">
        <title>A Draft Genome Sequence for Ensete ventricosum, the Drought-Tolerant Tree Against Hunger.</title>
        <authorList>
            <person name="Harrison J."/>
            <person name="Moore K.A."/>
            <person name="Paszkiewicz K."/>
            <person name="Jones T."/>
            <person name="Grant M."/>
            <person name="Ambacheew D."/>
            <person name="Muzemil S."/>
            <person name="Studholme D.J."/>
        </authorList>
    </citation>
    <scope>NUCLEOTIDE SEQUENCE [LARGE SCALE GENOMIC DNA]</scope>
</reference>
<dbReference type="PANTHER" id="PTHR31717:SF60">
    <property type="entry name" value="B-BOX TYPE ZINC FINGER FAMILY PROTEIN"/>
    <property type="match status" value="1"/>
</dbReference>
<evidence type="ECO:0000313" key="7">
    <source>
        <dbReference type="Proteomes" id="UP000287651"/>
    </source>
</evidence>
<sequence length="260" mass="28298">MAVTWPGEKAGGGSGATSEAGNLAHPSERHVLEPGFSIFGMVIRLRILIVSQKTDVKVQRRRDCQVRIERSIDRSRRGEMGVKQCELCDRSARMHCESDQASLCWECDAKVHAANFLVARHSRWLLCQSCQSPTPWRAEGARPGHAISTCERCAAGCGTEGRMDRGADGGRGGVGVAEEDEGEGEGEEADEEPEDDGVDEEGENQVVPWSMTPPPVSSSSSSEEEAGRRESGGGFLKRTRENVDLPLSQVNLQTSKRLVY</sequence>
<evidence type="ECO:0000256" key="1">
    <source>
        <dbReference type="ARBA" id="ARBA00022723"/>
    </source>
</evidence>
<evidence type="ECO:0000256" key="3">
    <source>
        <dbReference type="ARBA" id="ARBA00022833"/>
    </source>
</evidence>
<organism evidence="6 7">
    <name type="scientific">Ensete ventricosum</name>
    <name type="common">Abyssinian banana</name>
    <name type="synonym">Musa ensete</name>
    <dbReference type="NCBI Taxonomy" id="4639"/>
    <lineage>
        <taxon>Eukaryota</taxon>
        <taxon>Viridiplantae</taxon>
        <taxon>Streptophyta</taxon>
        <taxon>Embryophyta</taxon>
        <taxon>Tracheophyta</taxon>
        <taxon>Spermatophyta</taxon>
        <taxon>Magnoliopsida</taxon>
        <taxon>Liliopsida</taxon>
        <taxon>Zingiberales</taxon>
        <taxon>Musaceae</taxon>
        <taxon>Ensete</taxon>
    </lineage>
</organism>
<dbReference type="InterPro" id="IPR049808">
    <property type="entry name" value="CONSTANS-like_Bbox1"/>
</dbReference>
<feature type="domain" description="B box-type" evidence="5">
    <location>
        <begin position="80"/>
        <end position="126"/>
    </location>
</feature>
<keyword evidence="3" id="KW-0862">Zinc</keyword>
<feature type="region of interest" description="Disordered" evidence="4">
    <location>
        <begin position="161"/>
        <end position="245"/>
    </location>
</feature>
<evidence type="ECO:0000313" key="6">
    <source>
        <dbReference type="EMBL" id="RRT85119.1"/>
    </source>
</evidence>
<dbReference type="AlphaFoldDB" id="A0A427B9E7"/>
<feature type="region of interest" description="Disordered" evidence="4">
    <location>
        <begin position="1"/>
        <end position="24"/>
    </location>
</feature>
<dbReference type="InterPro" id="IPR000315">
    <property type="entry name" value="Znf_B-box"/>
</dbReference>